<dbReference type="GO" id="GO:0006699">
    <property type="term" value="P:bile acid biosynthetic process"/>
    <property type="evidence" value="ECO:0007669"/>
    <property type="project" value="TreeGrafter"/>
</dbReference>
<evidence type="ECO:0000256" key="7">
    <source>
        <dbReference type="ARBA" id="ARBA00022617"/>
    </source>
</evidence>
<reference evidence="23" key="2">
    <citation type="journal article" date="2020" name="Biotechnol. Bioeng.">
        <title>Chromosome-scale scaffolds for the Chinese hamster reference genome assembly to facilitate the study of the CHO epigenome.</title>
        <authorList>
            <person name="Hilliard W."/>
            <person name="MacDonald M."/>
            <person name="Lee K.H."/>
        </authorList>
    </citation>
    <scope>NUCLEOTIDE SEQUENCE [LARGE SCALE GENOMIC DNA]</scope>
    <source>
        <strain evidence="23">17A/GY</strain>
    </source>
</reference>
<dbReference type="Gene3D" id="1.10.630.10">
    <property type="entry name" value="Cytochrome P450"/>
    <property type="match status" value="1"/>
</dbReference>
<evidence type="ECO:0000256" key="16">
    <source>
        <dbReference type="ARBA" id="ARBA00023166"/>
    </source>
</evidence>
<organism evidence="23 24">
    <name type="scientific">Cricetulus griseus</name>
    <name type="common">Chinese hamster</name>
    <name type="synonym">Cricetulus barabensis griseus</name>
    <dbReference type="NCBI Taxonomy" id="10029"/>
    <lineage>
        <taxon>Eukaryota</taxon>
        <taxon>Metazoa</taxon>
        <taxon>Chordata</taxon>
        <taxon>Craniata</taxon>
        <taxon>Vertebrata</taxon>
        <taxon>Euteleostomi</taxon>
        <taxon>Mammalia</taxon>
        <taxon>Eutheria</taxon>
        <taxon>Euarchontoglires</taxon>
        <taxon>Glires</taxon>
        <taxon>Rodentia</taxon>
        <taxon>Myomorpha</taxon>
        <taxon>Muroidea</taxon>
        <taxon>Cricetidae</taxon>
        <taxon>Cricetinae</taxon>
        <taxon>Cricetulus</taxon>
    </lineage>
</organism>
<keyword evidence="11" id="KW-0560">Oxidoreductase</keyword>
<keyword evidence="15" id="KW-0472">Membrane</keyword>
<comment type="cofactor">
    <cofactor evidence="1 21">
        <name>heme</name>
        <dbReference type="ChEBI" id="CHEBI:30413"/>
    </cofactor>
</comment>
<dbReference type="InterPro" id="IPR036396">
    <property type="entry name" value="Cyt_P450_sf"/>
</dbReference>
<evidence type="ECO:0000256" key="17">
    <source>
        <dbReference type="ARBA" id="ARBA00023221"/>
    </source>
</evidence>
<dbReference type="PANTHER" id="PTHR24304:SF0">
    <property type="entry name" value="CYTOCHROME P450 7B1"/>
    <property type="match status" value="1"/>
</dbReference>
<feature type="binding site" evidence="22">
    <location>
        <position position="151"/>
    </location>
    <ligand>
        <name>substrate</name>
    </ligand>
</feature>
<keyword evidence="16" id="KW-1207">Sterol metabolism</keyword>
<evidence type="ECO:0000256" key="14">
    <source>
        <dbReference type="ARBA" id="ARBA00023098"/>
    </source>
</evidence>
<accession>A0A9J7GPX7</accession>
<reference evidence="23" key="1">
    <citation type="journal article" date="2018" name="Biotechnol. Bioeng.">
        <title>A reference genome of the Chinese hamster based on a hybrid assembly strategy.</title>
        <authorList>
            <person name="Rupp O."/>
            <person name="MacDonald M.L."/>
            <person name="Li S."/>
            <person name="Dhiman H."/>
            <person name="Polson S."/>
            <person name="Griep S."/>
            <person name="Heffner K."/>
            <person name="Hernandez I."/>
            <person name="Brinkrolf K."/>
            <person name="Jadhav V."/>
            <person name="Samoudi M."/>
            <person name="Hao H."/>
            <person name="Kingham B."/>
            <person name="Goesmann A."/>
            <person name="Betenbaugh M.J."/>
            <person name="Lewis N.E."/>
            <person name="Borth N."/>
            <person name="Lee K.H."/>
        </authorList>
    </citation>
    <scope>NUCLEOTIDE SEQUENCE [LARGE SCALE GENOMIC DNA]</scope>
    <source>
        <strain evidence="23">17A/GY</strain>
    </source>
</reference>
<dbReference type="OrthoDB" id="6692864at2759"/>
<gene>
    <name evidence="24" type="primary">LOC100754734</name>
</gene>
<dbReference type="GO" id="GO:0033783">
    <property type="term" value="F:25-hydroxycholesterol 7-alpha-hydroxylase activity"/>
    <property type="evidence" value="ECO:0007669"/>
    <property type="project" value="UniProtKB-EC"/>
</dbReference>
<evidence type="ECO:0000313" key="24">
    <source>
        <dbReference type="RefSeq" id="XP_035295846.1"/>
    </source>
</evidence>
<evidence type="ECO:0000256" key="6">
    <source>
        <dbReference type="ARBA" id="ARBA00022548"/>
    </source>
</evidence>
<keyword evidence="12 21" id="KW-0408">Iron</keyword>
<sequence>MLGIRNTRLQVLRQWRSMRNVWFLKMRTELFLRSRSRTSYVAGILNGPGLAADLISLHHHRLLIRSQGVARRPDEPPLIKGWLPYLGIALSLQKNPLAFMKILQRKHGDTFTVLLAGRYTTFILDPFQYHVIMKNPKQLNFWKFSRQLSAKAFGIKKFATDDDLNEDLHRHYLLLQGKPLDGLLECANQQLKEIFEFQLLKTTDWNTASLFGFCASLIFETTFSVIYGKTLAGNRKKLISELRDDFLKYDEMFPYLISDLPIPLLKHAKAAQMKVIKHLMPEKLAQMQGWSEIIKERHSVLEKHYLPEDFEIGGHHLGFLWASMGNTIPAMFWAMYYLLRHPECMEALREEIDSLLQSTGQKKGPGFSIHFNREQLDSLVGLESTIFEVMRLCSYSTIIREVEEDMTLNLETSSYHVRKGDFVALFPPILHMDPEIFEAPEEFRFDRFIEDGKKKNTFFKGGKKLKYSVMPFGLGASKCPGRYFAINELKLLIALLLTYFDIEITDNKTIELNYSRLLFGVQHPNSDIQFRYKVKSWRS</sequence>
<dbReference type="PRINTS" id="PR00465">
    <property type="entry name" value="EP450IV"/>
</dbReference>
<evidence type="ECO:0000256" key="2">
    <source>
        <dbReference type="ARBA" id="ARBA00004524"/>
    </source>
</evidence>
<dbReference type="PIRSF" id="PIRSF000047">
    <property type="entry name" value="Cytochrome_CYPVIIA1"/>
    <property type="match status" value="1"/>
</dbReference>
<dbReference type="FunFam" id="1.10.630.10:FF:000065">
    <property type="entry name" value="Cytochrome P450 family 7 subfamily B member 1"/>
    <property type="match status" value="1"/>
</dbReference>
<evidence type="ECO:0000256" key="13">
    <source>
        <dbReference type="ARBA" id="ARBA00023033"/>
    </source>
</evidence>
<dbReference type="InterPro" id="IPR024204">
    <property type="entry name" value="Cyt_P450_CYP7A1-type"/>
</dbReference>
<evidence type="ECO:0000256" key="3">
    <source>
        <dbReference type="ARBA" id="ARBA00004586"/>
    </source>
</evidence>
<dbReference type="GO" id="GO:0005789">
    <property type="term" value="C:endoplasmic reticulum membrane"/>
    <property type="evidence" value="ECO:0007669"/>
    <property type="project" value="UniProtKB-SubCell"/>
</dbReference>
<evidence type="ECO:0000256" key="15">
    <source>
        <dbReference type="ARBA" id="ARBA00023136"/>
    </source>
</evidence>
<dbReference type="GeneID" id="100754734"/>
<keyword evidence="23" id="KW-1185">Reference proteome</keyword>
<evidence type="ECO:0000313" key="23">
    <source>
        <dbReference type="Proteomes" id="UP001108280"/>
    </source>
</evidence>
<keyword evidence="13" id="KW-0503">Monooxygenase</keyword>
<proteinExistence type="inferred from homology"/>
<keyword evidence="7 21" id="KW-0349">Heme</keyword>
<evidence type="ECO:0000256" key="21">
    <source>
        <dbReference type="PIRSR" id="PIRSR000047-1"/>
    </source>
</evidence>
<keyword evidence="14" id="KW-0443">Lipid metabolism</keyword>
<evidence type="ECO:0000256" key="11">
    <source>
        <dbReference type="ARBA" id="ARBA00023002"/>
    </source>
</evidence>
<dbReference type="InterPro" id="IPR050529">
    <property type="entry name" value="CYP450_sterol_14alpha_dmase"/>
</dbReference>
<keyword evidence="8 21" id="KW-0479">Metal-binding</keyword>
<evidence type="ECO:0000256" key="10">
    <source>
        <dbReference type="ARBA" id="ARBA00022848"/>
    </source>
</evidence>
<evidence type="ECO:0000256" key="18">
    <source>
        <dbReference type="ARBA" id="ARBA00066428"/>
    </source>
</evidence>
<feature type="binding site" description="axial binding residue" evidence="21">
    <location>
        <position position="479"/>
    </location>
    <ligand>
        <name>heme</name>
        <dbReference type="ChEBI" id="CHEBI:30413"/>
    </ligand>
    <ligandPart>
        <name>Fe</name>
        <dbReference type="ChEBI" id="CHEBI:18248"/>
    </ligandPart>
</feature>
<dbReference type="GO" id="GO:0008203">
    <property type="term" value="P:cholesterol metabolic process"/>
    <property type="evidence" value="ECO:0007669"/>
    <property type="project" value="UniProtKB-KW"/>
</dbReference>
<dbReference type="RefSeq" id="XP_035295846.1">
    <property type="nucleotide sequence ID" value="XM_035439955.1"/>
</dbReference>
<dbReference type="GO" id="GO:0008396">
    <property type="term" value="F:oxysterol 7-alpha-hydroxylase activity"/>
    <property type="evidence" value="ECO:0007669"/>
    <property type="project" value="TreeGrafter"/>
</dbReference>
<evidence type="ECO:0000256" key="8">
    <source>
        <dbReference type="ARBA" id="ARBA00022723"/>
    </source>
</evidence>
<comment type="similarity">
    <text evidence="5">Belongs to the cytochrome P450 family.</text>
</comment>
<dbReference type="GO" id="GO:0042632">
    <property type="term" value="P:cholesterol homeostasis"/>
    <property type="evidence" value="ECO:0007669"/>
    <property type="project" value="TreeGrafter"/>
</dbReference>
<evidence type="ECO:0000256" key="4">
    <source>
        <dbReference type="ARBA" id="ARBA00004860"/>
    </source>
</evidence>
<evidence type="ECO:0000256" key="20">
    <source>
        <dbReference type="ARBA" id="ARBA00084016"/>
    </source>
</evidence>
<dbReference type="Proteomes" id="UP001108280">
    <property type="component" value="Chromosome 2"/>
</dbReference>
<dbReference type="InterPro" id="IPR002403">
    <property type="entry name" value="Cyt_P450_E_grp-IV"/>
</dbReference>
<dbReference type="InterPro" id="IPR001128">
    <property type="entry name" value="Cyt_P450"/>
</dbReference>
<dbReference type="PANTHER" id="PTHR24304">
    <property type="entry name" value="CYTOCHROME P450 FAMILY 7"/>
    <property type="match status" value="1"/>
</dbReference>
<comment type="subcellular location">
    <subcellularLocation>
        <location evidence="3">Endoplasmic reticulum membrane</location>
    </subcellularLocation>
    <subcellularLocation>
        <location evidence="2">Microsome membrane</location>
    </subcellularLocation>
</comment>
<dbReference type="GO" id="GO:0020037">
    <property type="term" value="F:heme binding"/>
    <property type="evidence" value="ECO:0007669"/>
    <property type="project" value="InterPro"/>
</dbReference>
<evidence type="ECO:0000256" key="19">
    <source>
        <dbReference type="ARBA" id="ARBA00077814"/>
    </source>
</evidence>
<feature type="binding site" evidence="22">
    <location>
        <position position="326"/>
    </location>
    <ligand>
        <name>substrate</name>
    </ligand>
</feature>
<evidence type="ECO:0000256" key="1">
    <source>
        <dbReference type="ARBA" id="ARBA00001971"/>
    </source>
</evidence>
<evidence type="ECO:0000256" key="9">
    <source>
        <dbReference type="ARBA" id="ARBA00022824"/>
    </source>
</evidence>
<comment type="pathway">
    <text evidence="4">Lipid metabolism; bile acid biosynthesis.</text>
</comment>
<keyword evidence="17" id="KW-0753">Steroid metabolism</keyword>
<keyword evidence="6" id="KW-0153">Cholesterol metabolism</keyword>
<dbReference type="GO" id="GO:0005506">
    <property type="term" value="F:iron ion binding"/>
    <property type="evidence" value="ECO:0007669"/>
    <property type="project" value="InterPro"/>
</dbReference>
<keyword evidence="10" id="KW-0492">Microsome</keyword>
<evidence type="ECO:0000256" key="5">
    <source>
        <dbReference type="ARBA" id="ARBA00010617"/>
    </source>
</evidence>
<dbReference type="EC" id="1.14.14.29" evidence="18"/>
<evidence type="ECO:0000256" key="12">
    <source>
        <dbReference type="ARBA" id="ARBA00023004"/>
    </source>
</evidence>
<reference evidence="24" key="3">
    <citation type="submission" date="2025-08" db="UniProtKB">
        <authorList>
            <consortium name="RefSeq"/>
        </authorList>
    </citation>
    <scope>IDENTIFICATION</scope>
    <source>
        <strain evidence="24">17A/GY</strain>
        <tissue evidence="24">Liver</tissue>
    </source>
</reference>
<dbReference type="Pfam" id="PF00067">
    <property type="entry name" value="p450"/>
    <property type="match status" value="1"/>
</dbReference>
<evidence type="ECO:0000256" key="22">
    <source>
        <dbReference type="PIRSR" id="PIRSR000047-2"/>
    </source>
</evidence>
<name>A0A9J7GPX7_CRIGR</name>
<keyword evidence="9" id="KW-0256">Endoplasmic reticulum</keyword>
<dbReference type="SUPFAM" id="SSF48264">
    <property type="entry name" value="Cytochrome P450"/>
    <property type="match status" value="1"/>
</dbReference>
<dbReference type="AlphaFoldDB" id="A0A9J7GPX7"/>
<protein>
    <recommendedName>
        <fullName evidence="18">25/26-hydroxycholesterol 7alpha-hydroxylase</fullName>
        <ecNumber evidence="18">1.14.14.29</ecNumber>
    </recommendedName>
    <alternativeName>
        <fullName evidence="20">Hippocampal transcript 1 protein</fullName>
    </alternativeName>
    <alternativeName>
        <fullName evidence="19">Oxysterol 7-alpha-hydroxylase</fullName>
    </alternativeName>
</protein>